<accession>A0A165BWM2</accession>
<name>A0A165BWM2_9APHY</name>
<evidence type="ECO:0000256" key="1">
    <source>
        <dbReference type="SAM" id="MobiDB-lite"/>
    </source>
</evidence>
<evidence type="ECO:0000313" key="2">
    <source>
        <dbReference type="EMBL" id="KZT01786.1"/>
    </source>
</evidence>
<reference evidence="2 3" key="1">
    <citation type="journal article" date="2016" name="Mol. Biol. Evol.">
        <title>Comparative Genomics of Early-Diverging Mushroom-Forming Fungi Provides Insights into the Origins of Lignocellulose Decay Capabilities.</title>
        <authorList>
            <person name="Nagy L.G."/>
            <person name="Riley R."/>
            <person name="Tritt A."/>
            <person name="Adam C."/>
            <person name="Daum C."/>
            <person name="Floudas D."/>
            <person name="Sun H."/>
            <person name="Yadav J.S."/>
            <person name="Pangilinan J."/>
            <person name="Larsson K.H."/>
            <person name="Matsuura K."/>
            <person name="Barry K."/>
            <person name="Labutti K."/>
            <person name="Kuo R."/>
            <person name="Ohm R.A."/>
            <person name="Bhattacharya S.S."/>
            <person name="Shirouzu T."/>
            <person name="Yoshinaga Y."/>
            <person name="Martin F.M."/>
            <person name="Grigoriev I.V."/>
            <person name="Hibbett D.S."/>
        </authorList>
    </citation>
    <scope>NUCLEOTIDE SEQUENCE [LARGE SCALE GENOMIC DNA]</scope>
    <source>
        <strain evidence="2 3">93-53</strain>
    </source>
</reference>
<gene>
    <name evidence="2" type="ORF">LAESUDRAFT_717270</name>
</gene>
<organism evidence="2 3">
    <name type="scientific">Laetiporus sulphureus 93-53</name>
    <dbReference type="NCBI Taxonomy" id="1314785"/>
    <lineage>
        <taxon>Eukaryota</taxon>
        <taxon>Fungi</taxon>
        <taxon>Dikarya</taxon>
        <taxon>Basidiomycota</taxon>
        <taxon>Agaricomycotina</taxon>
        <taxon>Agaricomycetes</taxon>
        <taxon>Polyporales</taxon>
        <taxon>Laetiporus</taxon>
    </lineage>
</organism>
<evidence type="ECO:0000313" key="3">
    <source>
        <dbReference type="Proteomes" id="UP000076871"/>
    </source>
</evidence>
<dbReference type="RefSeq" id="XP_040759526.1">
    <property type="nucleotide sequence ID" value="XM_040907313.1"/>
</dbReference>
<protein>
    <submittedName>
        <fullName evidence="2">Uncharacterized protein</fullName>
    </submittedName>
</protein>
<feature type="region of interest" description="Disordered" evidence="1">
    <location>
        <begin position="1"/>
        <end position="29"/>
    </location>
</feature>
<dbReference type="GeneID" id="63824342"/>
<dbReference type="AlphaFoldDB" id="A0A165BWM2"/>
<proteinExistence type="predicted"/>
<dbReference type="EMBL" id="KV427659">
    <property type="protein sequence ID" value="KZT01786.1"/>
    <property type="molecule type" value="Genomic_DNA"/>
</dbReference>
<dbReference type="Proteomes" id="UP000076871">
    <property type="component" value="Unassembled WGS sequence"/>
</dbReference>
<keyword evidence="3" id="KW-1185">Reference proteome</keyword>
<sequence length="173" mass="19026">MSDSRRIRENTAMAKDAKKHLRSTSPKGVIQGADFSQEGQLRSGHFAEYEASEFTSARNNVKLVDSVTSGDYCNASVTSQWRFLRVRAACSRVALTVNSHIFVHPYSPPSDQEIIKRFLSVEVAIQRDAAASQKVPSLFTSVLIMKLTSFAADSSVSSRLLSPLTNQASQLTK</sequence>
<dbReference type="InParanoid" id="A0A165BWM2"/>